<dbReference type="GO" id="GO:0046677">
    <property type="term" value="P:response to antibiotic"/>
    <property type="evidence" value="ECO:0007669"/>
    <property type="project" value="UniProtKB-KW"/>
</dbReference>
<dbReference type="RefSeq" id="WP_067591467.1">
    <property type="nucleotide sequence ID" value="NZ_FOWC01000004.1"/>
</dbReference>
<dbReference type="EC" id="2.3.1.-" evidence="4"/>
<dbReference type="SUPFAM" id="SSF110710">
    <property type="entry name" value="TTHA0583/YokD-like"/>
    <property type="match status" value="1"/>
</dbReference>
<protein>
    <recommendedName>
        <fullName evidence="4">Aminoglycoside N(3)-acetyltransferase</fullName>
        <ecNumber evidence="4">2.3.1.-</ecNumber>
    </recommendedName>
</protein>
<dbReference type="STRING" id="112413.SAMN05421854_104418"/>
<evidence type="ECO:0000256" key="1">
    <source>
        <dbReference type="ARBA" id="ARBA00006383"/>
    </source>
</evidence>
<evidence type="ECO:0000256" key="4">
    <source>
        <dbReference type="RuleBase" id="RU365031"/>
    </source>
</evidence>
<dbReference type="AlphaFoldDB" id="A0A1I5NJB9"/>
<dbReference type="InterPro" id="IPR003679">
    <property type="entry name" value="Amioglycoside_AcTrfase"/>
</dbReference>
<keyword evidence="3 4" id="KW-0012">Acyltransferase</keyword>
<keyword evidence="4" id="KW-0046">Antibiotic resistance</keyword>
<reference evidence="6" key="1">
    <citation type="submission" date="2016-10" db="EMBL/GenBank/DDBJ databases">
        <authorList>
            <person name="Varghese N."/>
            <person name="Submissions S."/>
        </authorList>
    </citation>
    <scope>NUCLEOTIDE SEQUENCE [LARGE SCALE GENOMIC DNA]</scope>
    <source>
        <strain evidence="6">DSM 44637</strain>
    </source>
</reference>
<dbReference type="PANTHER" id="PTHR11104">
    <property type="entry name" value="AMINOGLYCOSIDE N3-ACETYLTRANSFERASE"/>
    <property type="match status" value="1"/>
</dbReference>
<dbReference type="InterPro" id="IPR028345">
    <property type="entry name" value="Antibiotic_NAT-like"/>
</dbReference>
<comment type="similarity">
    <text evidence="1 4">Belongs to the antibiotic N-acetyltransferase family.</text>
</comment>
<organism evidence="5 6">
    <name type="scientific">Amycolatopsis rubida</name>
    <dbReference type="NCBI Taxonomy" id="112413"/>
    <lineage>
        <taxon>Bacteria</taxon>
        <taxon>Bacillati</taxon>
        <taxon>Actinomycetota</taxon>
        <taxon>Actinomycetes</taxon>
        <taxon>Pseudonocardiales</taxon>
        <taxon>Pseudonocardiaceae</taxon>
        <taxon>Amycolatopsis</taxon>
    </lineage>
</organism>
<evidence type="ECO:0000313" key="5">
    <source>
        <dbReference type="EMBL" id="SFP21760.1"/>
    </source>
</evidence>
<dbReference type="EMBL" id="FOWC01000004">
    <property type="protein sequence ID" value="SFP21760.1"/>
    <property type="molecule type" value="Genomic_DNA"/>
</dbReference>
<evidence type="ECO:0000313" key="6">
    <source>
        <dbReference type="Proteomes" id="UP000199137"/>
    </source>
</evidence>
<dbReference type="Proteomes" id="UP000199137">
    <property type="component" value="Unassembled WGS sequence"/>
</dbReference>
<evidence type="ECO:0000256" key="3">
    <source>
        <dbReference type="ARBA" id="ARBA00023315"/>
    </source>
</evidence>
<proteinExistence type="inferred from homology"/>
<dbReference type="GO" id="GO:0046353">
    <property type="term" value="F:aminoglycoside 3-N-acetyltransferase activity"/>
    <property type="evidence" value="ECO:0007669"/>
    <property type="project" value="UniProtKB-EC"/>
</dbReference>
<name>A0A1I5NJB9_9PSEU</name>
<evidence type="ECO:0000256" key="2">
    <source>
        <dbReference type="ARBA" id="ARBA00022679"/>
    </source>
</evidence>
<dbReference type="PANTHER" id="PTHR11104:SF0">
    <property type="entry name" value="SPBETA PROPHAGE-DERIVED AMINOGLYCOSIDE N(3')-ACETYLTRANSFERASE-LIKE PROTEIN YOKD"/>
    <property type="match status" value="1"/>
</dbReference>
<comment type="catalytic activity">
    <reaction evidence="4">
        <text>a 2-deoxystreptamine antibiotic + acetyl-CoA = an N(3)-acetyl-2-deoxystreptamine antibiotic + CoA + H(+)</text>
        <dbReference type="Rhea" id="RHEA:12665"/>
        <dbReference type="ChEBI" id="CHEBI:15378"/>
        <dbReference type="ChEBI" id="CHEBI:57287"/>
        <dbReference type="ChEBI" id="CHEBI:57288"/>
        <dbReference type="ChEBI" id="CHEBI:57921"/>
        <dbReference type="ChEBI" id="CHEBI:77452"/>
        <dbReference type="EC" id="2.3.1.81"/>
    </reaction>
</comment>
<sequence length="251" mass="26742">MVVVVDADAVCAGVRELGVSGGAVIVHSSLSAFGEVDGGAEAVVRGLVQAAGTVVVPAFTPQVADPFPEHAGNAEVDEARTRVPLFHAGLATPMGAIPNAVLGWDGSCRSRHPQASVAAVGARAAEAALRQPLAYAVGRGSPFEWLYRERAQILLLGVGHDRNSFLHYAESLVPHHRRKVRRFPYLVDGERVWVRTDDVGDDNGRFFPQVGAEFGETGGVRRGKIGAADCQVMDCVPFVGFAQRRLAELLR</sequence>
<dbReference type="Pfam" id="PF02522">
    <property type="entry name" value="Antibiotic_NAT"/>
    <property type="match status" value="1"/>
</dbReference>
<gene>
    <name evidence="5" type="ORF">SAMN05421854_104418</name>
</gene>
<accession>A0A1I5NJB9</accession>
<keyword evidence="2 4" id="KW-0808">Transferase</keyword>